<dbReference type="PANTHER" id="PTHR38702:SF1">
    <property type="entry name" value="CALPONIN-HOMOLOGY (CH) DOMAIN-CONTAINING PROTEIN"/>
    <property type="match status" value="1"/>
</dbReference>
<feature type="compositionally biased region" description="Low complexity" evidence="1">
    <location>
        <begin position="37"/>
        <end position="57"/>
    </location>
</feature>
<protein>
    <recommendedName>
        <fullName evidence="4">Calponin-homology (CH) domain-containing protein</fullName>
    </recommendedName>
</protein>
<dbReference type="PANTHER" id="PTHR38702">
    <property type="entry name" value="CALPONIN-HOMOLOGY (CH) DOMAIN-CONTAINING PROTEIN"/>
    <property type="match status" value="1"/>
</dbReference>
<feature type="compositionally biased region" description="Pro residues" evidence="1">
    <location>
        <begin position="1"/>
        <end position="19"/>
    </location>
</feature>
<organism evidence="2 3">
    <name type="scientific">Viridothelium virens</name>
    <name type="common">Speckled blister lichen</name>
    <name type="synonym">Trypethelium virens</name>
    <dbReference type="NCBI Taxonomy" id="1048519"/>
    <lineage>
        <taxon>Eukaryota</taxon>
        <taxon>Fungi</taxon>
        <taxon>Dikarya</taxon>
        <taxon>Ascomycota</taxon>
        <taxon>Pezizomycotina</taxon>
        <taxon>Dothideomycetes</taxon>
        <taxon>Dothideomycetes incertae sedis</taxon>
        <taxon>Trypetheliales</taxon>
        <taxon>Trypetheliaceae</taxon>
        <taxon>Viridothelium</taxon>
    </lineage>
</organism>
<evidence type="ECO:0000313" key="3">
    <source>
        <dbReference type="Proteomes" id="UP000800092"/>
    </source>
</evidence>
<proteinExistence type="predicted"/>
<evidence type="ECO:0000313" key="2">
    <source>
        <dbReference type="EMBL" id="KAF2232816.1"/>
    </source>
</evidence>
<feature type="compositionally biased region" description="Basic and acidic residues" evidence="1">
    <location>
        <begin position="240"/>
        <end position="249"/>
    </location>
</feature>
<gene>
    <name evidence="2" type="ORF">EV356DRAFT_449576</name>
</gene>
<sequence length="516" mass="57999">MASELPSPPSDRTPSPSPSISPSLALGAVPLLEPDRSVSGTSSVSSISTQSTNSRVSDGAIVGRRRRGFMRPQATVFADSARNRNSVMSLGSIAHVQHYFARTGLLDGKGAQLAKERKKRAAAEAGVSIRSASFASDTGSADFGFSDNGSLLTESLLDSPVDREEEIGSWEFTIPGMLPPTVSTYKEKPAYVPPPPDGVVLRRELREALEDARKVLKETDRDDGVDAELRNDTSSPPEPRTARPESQGFHEIEGLHVLDIITLAIRATKNYYTAHENPQWLCTIKSEKQIRAELYQILDVLKKMASRSFSGGMRQQERESISCWITDIDNLLNTEEEQERLETNKREQWTWREGNWTGREREREYLFIKSFDPRIDELPPWTDPADASSLPTPFLQTFQNGLRLIHLHNALVQKSQRHFGDIKNFHTDTNKPYRCAENLQYWIKAAQLRWEVRLDVNALTVVQGNGEETWNKFDVAILKWCKAVREEIISELDEQQVQAKPPALRIDVGDVAYEAN</sequence>
<dbReference type="OrthoDB" id="2534759at2759"/>
<feature type="region of interest" description="Disordered" evidence="1">
    <location>
        <begin position="1"/>
        <end position="64"/>
    </location>
</feature>
<dbReference type="AlphaFoldDB" id="A0A6A6H3Z4"/>
<evidence type="ECO:0008006" key="4">
    <source>
        <dbReference type="Google" id="ProtNLM"/>
    </source>
</evidence>
<accession>A0A6A6H3Z4</accession>
<evidence type="ECO:0000256" key="1">
    <source>
        <dbReference type="SAM" id="MobiDB-lite"/>
    </source>
</evidence>
<dbReference type="Proteomes" id="UP000800092">
    <property type="component" value="Unassembled WGS sequence"/>
</dbReference>
<name>A0A6A6H3Z4_VIRVR</name>
<keyword evidence="3" id="KW-1185">Reference proteome</keyword>
<dbReference type="EMBL" id="ML991812">
    <property type="protein sequence ID" value="KAF2232816.1"/>
    <property type="molecule type" value="Genomic_DNA"/>
</dbReference>
<feature type="compositionally biased region" description="Basic and acidic residues" evidence="1">
    <location>
        <begin position="214"/>
        <end position="231"/>
    </location>
</feature>
<feature type="region of interest" description="Disordered" evidence="1">
    <location>
        <begin position="214"/>
        <end position="249"/>
    </location>
</feature>
<reference evidence="2" key="1">
    <citation type="journal article" date="2020" name="Stud. Mycol.">
        <title>101 Dothideomycetes genomes: a test case for predicting lifestyles and emergence of pathogens.</title>
        <authorList>
            <person name="Haridas S."/>
            <person name="Albert R."/>
            <person name="Binder M."/>
            <person name="Bloem J."/>
            <person name="Labutti K."/>
            <person name="Salamov A."/>
            <person name="Andreopoulos B."/>
            <person name="Baker S."/>
            <person name="Barry K."/>
            <person name="Bills G."/>
            <person name="Bluhm B."/>
            <person name="Cannon C."/>
            <person name="Castanera R."/>
            <person name="Culley D."/>
            <person name="Daum C."/>
            <person name="Ezra D."/>
            <person name="Gonzalez J."/>
            <person name="Henrissat B."/>
            <person name="Kuo A."/>
            <person name="Liang C."/>
            <person name="Lipzen A."/>
            <person name="Lutzoni F."/>
            <person name="Magnuson J."/>
            <person name="Mondo S."/>
            <person name="Nolan M."/>
            <person name="Ohm R."/>
            <person name="Pangilinan J."/>
            <person name="Park H.-J."/>
            <person name="Ramirez L."/>
            <person name="Alfaro M."/>
            <person name="Sun H."/>
            <person name="Tritt A."/>
            <person name="Yoshinaga Y."/>
            <person name="Zwiers L.-H."/>
            <person name="Turgeon B."/>
            <person name="Goodwin S."/>
            <person name="Spatafora J."/>
            <person name="Crous P."/>
            <person name="Grigoriev I."/>
        </authorList>
    </citation>
    <scope>NUCLEOTIDE SEQUENCE</scope>
    <source>
        <strain evidence="2">Tuck. ex Michener</strain>
    </source>
</reference>